<dbReference type="Pfam" id="PF23440">
    <property type="entry name" value="BROMI_C"/>
    <property type="match status" value="1"/>
</dbReference>
<protein>
    <recommendedName>
        <fullName evidence="8">Protein broad-minded</fullName>
    </recommendedName>
    <alternativeName>
        <fullName evidence="9">TBC1 domain family member 32</fullName>
    </alternativeName>
</protein>
<keyword evidence="14" id="KW-1185">Reference proteome</keyword>
<dbReference type="PANTHER" id="PTHR13465:SF3">
    <property type="entry name" value="PROTEIN BROAD-MINDED"/>
    <property type="match status" value="1"/>
</dbReference>
<dbReference type="SUPFAM" id="SSF47923">
    <property type="entry name" value="Ypt/Rab-GAP domain of gyp1p"/>
    <property type="match status" value="1"/>
</dbReference>
<gene>
    <name evidence="13" type="primary">LOC100183624</name>
</gene>
<dbReference type="PANTHER" id="PTHR13465">
    <property type="entry name" value="UPF0183 PROTEIN"/>
    <property type="match status" value="1"/>
</dbReference>
<reference evidence="14" key="1">
    <citation type="journal article" date="2002" name="Science">
        <title>The draft genome of Ciona intestinalis: insights into chordate and vertebrate origins.</title>
        <authorList>
            <person name="Dehal P."/>
            <person name="Satou Y."/>
            <person name="Campbell R.K."/>
            <person name="Chapman J."/>
            <person name="Degnan B."/>
            <person name="De Tomaso A."/>
            <person name="Davidson B."/>
            <person name="Di Gregorio A."/>
            <person name="Gelpke M."/>
            <person name="Goodstein D.M."/>
            <person name="Harafuji N."/>
            <person name="Hastings K.E."/>
            <person name="Ho I."/>
            <person name="Hotta K."/>
            <person name="Huang W."/>
            <person name="Kawashima T."/>
            <person name="Lemaire P."/>
            <person name="Martinez D."/>
            <person name="Meinertzhagen I.A."/>
            <person name="Necula S."/>
            <person name="Nonaka M."/>
            <person name="Putnam N."/>
            <person name="Rash S."/>
            <person name="Saiga H."/>
            <person name="Satake M."/>
            <person name="Terry A."/>
            <person name="Yamada L."/>
            <person name="Wang H.G."/>
            <person name="Awazu S."/>
            <person name="Azumi K."/>
            <person name="Boore J."/>
            <person name="Branno M."/>
            <person name="Chin-Bow S."/>
            <person name="DeSantis R."/>
            <person name="Doyle S."/>
            <person name="Francino P."/>
            <person name="Keys D.N."/>
            <person name="Haga S."/>
            <person name="Hayashi H."/>
            <person name="Hino K."/>
            <person name="Imai K.S."/>
            <person name="Inaba K."/>
            <person name="Kano S."/>
            <person name="Kobayashi K."/>
            <person name="Kobayashi M."/>
            <person name="Lee B.I."/>
            <person name="Makabe K.W."/>
            <person name="Manohar C."/>
            <person name="Matassi G."/>
            <person name="Medina M."/>
            <person name="Mochizuki Y."/>
            <person name="Mount S."/>
            <person name="Morishita T."/>
            <person name="Miura S."/>
            <person name="Nakayama A."/>
            <person name="Nishizaka S."/>
            <person name="Nomoto H."/>
            <person name="Ohta F."/>
            <person name="Oishi K."/>
            <person name="Rigoutsos I."/>
            <person name="Sano M."/>
            <person name="Sasaki A."/>
            <person name="Sasakura Y."/>
            <person name="Shoguchi E."/>
            <person name="Shin-i T."/>
            <person name="Spagnuolo A."/>
            <person name="Stainier D."/>
            <person name="Suzuki M.M."/>
            <person name="Tassy O."/>
            <person name="Takatori N."/>
            <person name="Tokuoka M."/>
            <person name="Yagi K."/>
            <person name="Yoshizaki F."/>
            <person name="Wada S."/>
            <person name="Zhang C."/>
            <person name="Hyatt P.D."/>
            <person name="Larimer F."/>
            <person name="Detter C."/>
            <person name="Doggett N."/>
            <person name="Glavina T."/>
            <person name="Hawkins T."/>
            <person name="Richardson P."/>
            <person name="Lucas S."/>
            <person name="Kohara Y."/>
            <person name="Levine M."/>
            <person name="Satoh N."/>
            <person name="Rokhsar D.S."/>
        </authorList>
    </citation>
    <scope>NUCLEOTIDE SEQUENCE [LARGE SCALE GENOMIC DNA]</scope>
</reference>
<evidence type="ECO:0000313" key="13">
    <source>
        <dbReference type="Ensembl" id="ENSCINP00000014439.3"/>
    </source>
</evidence>
<dbReference type="GO" id="GO:0005737">
    <property type="term" value="C:cytoplasm"/>
    <property type="evidence" value="ECO:0007669"/>
    <property type="project" value="UniProtKB-SubCell"/>
</dbReference>
<reference evidence="13" key="4">
    <citation type="submission" date="2025-09" db="UniProtKB">
        <authorList>
            <consortium name="Ensembl"/>
        </authorList>
    </citation>
    <scope>IDENTIFICATION</scope>
</reference>
<dbReference type="Pfam" id="PF23431">
    <property type="entry name" value="BROMI_N"/>
    <property type="match status" value="1"/>
</dbReference>
<dbReference type="GeneTree" id="ENSGT00940000153528"/>
<dbReference type="InParanoid" id="F6ZW95"/>
<evidence type="ECO:0000313" key="14">
    <source>
        <dbReference type="Proteomes" id="UP000008144"/>
    </source>
</evidence>
<evidence type="ECO:0000256" key="2">
    <source>
        <dbReference type="ARBA" id="ARBA00004496"/>
    </source>
</evidence>
<feature type="domain" description="BROMI N-terminal" evidence="11">
    <location>
        <begin position="12"/>
        <end position="137"/>
    </location>
</feature>
<reference evidence="13" key="3">
    <citation type="submission" date="2025-08" db="UniProtKB">
        <authorList>
            <consortium name="Ensembl"/>
        </authorList>
    </citation>
    <scope>IDENTIFICATION</scope>
</reference>
<feature type="domain" description="BROMI middle region" evidence="10">
    <location>
        <begin position="168"/>
        <end position="843"/>
    </location>
</feature>
<name>F6ZW95_CIOIN</name>
<evidence type="ECO:0000256" key="8">
    <source>
        <dbReference type="ARBA" id="ARBA00067690"/>
    </source>
</evidence>
<dbReference type="FunFam" id="1.10.472.80:FF:000031">
    <property type="entry name" value="TBC1 domain family, member 32"/>
    <property type="match status" value="1"/>
</dbReference>
<dbReference type="Gene3D" id="1.10.472.80">
    <property type="entry name" value="Ypt/Rab-GAP domain of gyp1p, domain 3"/>
    <property type="match status" value="1"/>
</dbReference>
<evidence type="ECO:0000256" key="9">
    <source>
        <dbReference type="ARBA" id="ARBA00075916"/>
    </source>
</evidence>
<dbReference type="OMA" id="ECVTFMS"/>
<evidence type="ECO:0000256" key="3">
    <source>
        <dbReference type="ARBA" id="ARBA00022473"/>
    </source>
</evidence>
<dbReference type="FunCoup" id="F6ZW95">
    <property type="interactions" value="3"/>
</dbReference>
<feature type="domain" description="BROMI C-terminal Rab TBC-like" evidence="12">
    <location>
        <begin position="861"/>
        <end position="1302"/>
    </location>
</feature>
<accession>F6ZW95</accession>
<dbReference type="GO" id="GO:0005929">
    <property type="term" value="C:cilium"/>
    <property type="evidence" value="ECO:0007669"/>
    <property type="project" value="UniProtKB-SubCell"/>
</dbReference>
<dbReference type="Proteomes" id="UP000008144">
    <property type="component" value="Chromosome 7"/>
</dbReference>
<evidence type="ECO:0000259" key="12">
    <source>
        <dbReference type="Pfam" id="PF23440"/>
    </source>
</evidence>
<dbReference type="Pfam" id="PF14961">
    <property type="entry name" value="BROMI"/>
    <property type="match status" value="1"/>
</dbReference>
<dbReference type="HOGENOM" id="CLU_260246_0_0_1"/>
<dbReference type="STRING" id="7719.ENSCINP00000014439"/>
<proteinExistence type="predicted"/>
<dbReference type="InterPro" id="IPR039156">
    <property type="entry name" value="PHAF1/BROMI"/>
</dbReference>
<keyword evidence="3" id="KW-0217">Developmental protein</keyword>
<dbReference type="EMBL" id="EAAA01002414">
    <property type="status" value="NOT_ANNOTATED_CDS"/>
    <property type="molecule type" value="Genomic_DNA"/>
</dbReference>
<dbReference type="GO" id="GO:1905515">
    <property type="term" value="P:non-motile cilium assembly"/>
    <property type="evidence" value="ECO:0000318"/>
    <property type="project" value="GO_Central"/>
</dbReference>
<dbReference type="InterPro" id="IPR055392">
    <property type="entry name" value="BROMI_C"/>
</dbReference>
<sequence length="1303" mass="147618">MASAEDEVLTGLHQLLKNIEPTLKSASGSLDVAEDVLLHLEETDESFHKHDFVKYIRENIETYIGPLVDEEIEKRSISGAPNSVSRQETLVQAVAESAVESRLFSDLTQKICSSTSSAANTLLRSLDEEHNSMGSDEEVESQLSKRMSEGASTCGSSFNQDSLRRCSEQFHCIADEMDCRKPIDIRRDALTRLCHVPPSDVMASESWSQLRVSLMDALADPDPFLSHTTLSFHAKMFAVSNYQIMRETYTCLAEHLIRWFKSSSQSLPSIYEPLDITKSEVVLLIKRIRLLNEFQCEVPSIWVRYPESFLEVIVDSSLSLLCLQLKLGKNSNNSDKLTALHFLSLIDIRANWFRKWLHGNYSRATLINSLEGKYQPVLQDAVLQCLTFCRDSLSKPKSHPHHTPQDGRRTTYTPNEIRYARFVHSLCFVSRLLFYTGGRELFPVSIDIFPHPISVQHLLISWIQLIGLAKSKPKHGHKAYEPASLVCKAICNLCLSNAFVEQCVGDEVISVLLIPIRTWLGKIEPSSKRYSESCMLHIAEILACLTSTCAGRKLLLHGSGSEKKSAAAHVIAEFAQKSLNSKLPSGTLQSAGNIPSYSVVGAFVFVCRQMYNVCEGLLLLLEYNLHQGIAAAWKQAHEKWGDSHAVPLKFDDSNENIDEQSSPTQSSSRNLVLWEETLLDNLLNFAATPKGLLLLQQTGAINECVAYMHSRYTKKLQVSKCEKFGYGVMVTQVAATAAGTSALYKAGFLRAIIHELWSHLEHATDEIRMTAPRPFPLHPIDRSVHKSFMGLVNVLSSYPAVHELFYQQQLPNKTSYTFREMPESPINLIDRLVMINSEAKIHALFNYEQSHVFGLRLLAVLACHLDSWLLLETQYNIQHTLLELQKNNRTIEGYMILNFREIIIDRLSIERNYLLVKTHMIGGEGERLLPSRSLDDNSQQRRQRHYVWPLFYHFPIPKEYTPTIASQTSMKKESALSRFLASSKSSEKNRQWLEQLRSTFCKVMKTAASTVRGGVLIETIEKTIQALERMPEERVFKKTPTRGQFRDSGSASNNNLQNIGVKLAIRYGKQINALKANPETAAANLVTVLRTCSQFLAQQQSYSSVLKLTSGPYPCYDWFVSSIFLMVSGSKDRSLSILMKLSELLCSGYLWPARLHASIHLSEGVRASGIPPVFSCTGHHVELILQAEHPLIYSAFRMSGYTPSQITQHWLTQCFWNYLTWTQVTHYIVTVITMGCDYQVYICVSILKHLQHEILSHRQTQDLQVFLKENPIEGFVVSEWFDYMNKLEQTYRNTVLTSMRNIA</sequence>
<evidence type="ECO:0000256" key="4">
    <source>
        <dbReference type="ARBA" id="ARBA00022490"/>
    </source>
</evidence>
<evidence type="ECO:0000256" key="7">
    <source>
        <dbReference type="ARBA" id="ARBA00054310"/>
    </source>
</evidence>
<evidence type="ECO:0000256" key="5">
    <source>
        <dbReference type="ARBA" id="ARBA00023069"/>
    </source>
</evidence>
<reference evidence="13" key="2">
    <citation type="journal article" date="2008" name="Genome Biol.">
        <title>Improved genome assembly and evidence-based global gene model set for the chordate Ciona intestinalis: new insight into intron and operon populations.</title>
        <authorList>
            <person name="Satou Y."/>
            <person name="Mineta K."/>
            <person name="Ogasawara M."/>
            <person name="Sasakura Y."/>
            <person name="Shoguchi E."/>
            <person name="Ueno K."/>
            <person name="Yamada L."/>
            <person name="Matsumoto J."/>
            <person name="Wasserscheid J."/>
            <person name="Dewar K."/>
            <person name="Wiley G.B."/>
            <person name="Macmil S.L."/>
            <person name="Roe B.A."/>
            <person name="Zeller R.W."/>
            <person name="Hastings K.E."/>
            <person name="Lemaire P."/>
            <person name="Lindquist E."/>
            <person name="Endo T."/>
            <person name="Hotta K."/>
            <person name="Inaba K."/>
        </authorList>
    </citation>
    <scope>NUCLEOTIDE SEQUENCE [LARGE SCALE GENOMIC DNA]</scope>
    <source>
        <strain evidence="13">wild type</strain>
    </source>
</reference>
<comment type="subcellular location">
    <subcellularLocation>
        <location evidence="1">Cell projection</location>
        <location evidence="1">Cilium</location>
    </subcellularLocation>
    <subcellularLocation>
        <location evidence="2">Cytoplasm</location>
    </subcellularLocation>
</comment>
<comment type="function">
    <text evidence="7">Required for high-level Shh responses in the developing neural tube. Together with CDK20, controls the structure of the primary cilium by coordinating assembly of the ciliary membrane and axoneme, allowing GLI2 to be properly activated in response to Shh signaling.</text>
</comment>
<dbReference type="InterPro" id="IPR035969">
    <property type="entry name" value="Rab-GAP_TBC_sf"/>
</dbReference>
<keyword evidence="4" id="KW-0963">Cytoplasm</keyword>
<dbReference type="Ensembl" id="ENSCINT00000014439.3">
    <property type="protein sequence ID" value="ENSCINP00000014439.3"/>
    <property type="gene ID" value="ENSCING00000007031.3"/>
</dbReference>
<dbReference type="InterPro" id="IPR055391">
    <property type="entry name" value="BROMI_N"/>
</dbReference>
<keyword evidence="5" id="KW-0969">Cilium</keyword>
<evidence type="ECO:0000259" key="10">
    <source>
        <dbReference type="Pfam" id="PF14961"/>
    </source>
</evidence>
<evidence type="ECO:0000259" key="11">
    <source>
        <dbReference type="Pfam" id="PF23431"/>
    </source>
</evidence>
<organism evidence="13 14">
    <name type="scientific">Ciona intestinalis</name>
    <name type="common">Transparent sea squirt</name>
    <name type="synonym">Ascidia intestinalis</name>
    <dbReference type="NCBI Taxonomy" id="7719"/>
    <lineage>
        <taxon>Eukaryota</taxon>
        <taxon>Metazoa</taxon>
        <taxon>Chordata</taxon>
        <taxon>Tunicata</taxon>
        <taxon>Ascidiacea</taxon>
        <taxon>Phlebobranchia</taxon>
        <taxon>Cionidae</taxon>
        <taxon>Ciona</taxon>
    </lineage>
</organism>
<evidence type="ECO:0000256" key="1">
    <source>
        <dbReference type="ARBA" id="ARBA00004138"/>
    </source>
</evidence>
<dbReference type="InterPro" id="IPR032735">
    <property type="entry name" value="BROMI_M"/>
</dbReference>
<keyword evidence="6" id="KW-0966">Cell projection</keyword>
<evidence type="ECO:0000256" key="6">
    <source>
        <dbReference type="ARBA" id="ARBA00023273"/>
    </source>
</evidence>